<feature type="transmembrane region" description="Helical" evidence="1">
    <location>
        <begin position="1927"/>
        <end position="1949"/>
    </location>
</feature>
<dbReference type="Pfam" id="PF07714">
    <property type="entry name" value="PK_Tyr_Ser-Thr"/>
    <property type="match status" value="1"/>
</dbReference>
<feature type="domain" description="Protein kinase" evidence="2">
    <location>
        <begin position="1894"/>
        <end position="2248"/>
    </location>
</feature>
<dbReference type="InterPro" id="IPR000719">
    <property type="entry name" value="Prot_kinase_dom"/>
</dbReference>
<accession>A0ABQ9XBJ3</accession>
<dbReference type="InterPro" id="IPR011009">
    <property type="entry name" value="Kinase-like_dom_sf"/>
</dbReference>
<comment type="caution">
    <text evidence="3">The sequence shown here is derived from an EMBL/GenBank/DDBJ whole genome shotgun (WGS) entry which is preliminary data.</text>
</comment>
<dbReference type="PROSITE" id="PS50011">
    <property type="entry name" value="PROTEIN_KINASE_DOM"/>
    <property type="match status" value="1"/>
</dbReference>
<evidence type="ECO:0000313" key="3">
    <source>
        <dbReference type="EMBL" id="KAK2948633.1"/>
    </source>
</evidence>
<dbReference type="SUPFAM" id="SSF56112">
    <property type="entry name" value="Protein kinase-like (PK-like)"/>
    <property type="match status" value="1"/>
</dbReference>
<keyword evidence="4" id="KW-1185">Reference proteome</keyword>
<keyword evidence="1" id="KW-1133">Transmembrane helix</keyword>
<protein>
    <recommendedName>
        <fullName evidence="2">Protein kinase domain-containing protein</fullName>
    </recommendedName>
</protein>
<dbReference type="EMBL" id="JARBJD010000172">
    <property type="protein sequence ID" value="KAK2948633.1"/>
    <property type="molecule type" value="Genomic_DNA"/>
</dbReference>
<dbReference type="Gene3D" id="1.10.510.10">
    <property type="entry name" value="Transferase(Phosphotransferase) domain 1"/>
    <property type="match status" value="1"/>
</dbReference>
<evidence type="ECO:0000256" key="1">
    <source>
        <dbReference type="SAM" id="Phobius"/>
    </source>
</evidence>
<name>A0ABQ9XBJ3_9EUKA</name>
<evidence type="ECO:0000313" key="4">
    <source>
        <dbReference type="Proteomes" id="UP001281761"/>
    </source>
</evidence>
<dbReference type="InterPro" id="IPR001245">
    <property type="entry name" value="Ser-Thr/Tyr_kinase_cat_dom"/>
</dbReference>
<dbReference type="PANTHER" id="PTHR23257">
    <property type="entry name" value="SERINE-THREONINE PROTEIN KINASE"/>
    <property type="match status" value="1"/>
</dbReference>
<dbReference type="Proteomes" id="UP001281761">
    <property type="component" value="Unassembled WGS sequence"/>
</dbReference>
<keyword evidence="1" id="KW-0812">Transmembrane</keyword>
<keyword evidence="1" id="KW-0472">Membrane</keyword>
<dbReference type="InterPro" id="IPR050167">
    <property type="entry name" value="Ser_Thr_protein_kinase"/>
</dbReference>
<dbReference type="SUPFAM" id="SSF51126">
    <property type="entry name" value="Pectin lyase-like"/>
    <property type="match status" value="1"/>
</dbReference>
<proteinExistence type="predicted"/>
<gene>
    <name evidence="3" type="ORF">BLNAU_16452</name>
</gene>
<dbReference type="InterPro" id="IPR011050">
    <property type="entry name" value="Pectin_lyase_fold/virulence"/>
</dbReference>
<dbReference type="PANTHER" id="PTHR23257:SF963">
    <property type="entry name" value="AT08303P"/>
    <property type="match status" value="1"/>
</dbReference>
<reference evidence="3 4" key="1">
    <citation type="journal article" date="2022" name="bioRxiv">
        <title>Genomics of Preaxostyla Flagellates Illuminates Evolutionary Transitions and the Path Towards Mitochondrial Loss.</title>
        <authorList>
            <person name="Novak L.V.F."/>
            <person name="Treitli S.C."/>
            <person name="Pyrih J."/>
            <person name="Halakuc P."/>
            <person name="Pipaliya S.V."/>
            <person name="Vacek V."/>
            <person name="Brzon O."/>
            <person name="Soukal P."/>
            <person name="Eme L."/>
            <person name="Dacks J.B."/>
            <person name="Karnkowska A."/>
            <person name="Elias M."/>
            <person name="Hampl V."/>
        </authorList>
    </citation>
    <scope>NUCLEOTIDE SEQUENCE [LARGE SCALE GENOMIC DNA]</scope>
    <source>
        <strain evidence="3">NAU3</strain>
        <tissue evidence="3">Gut</tissue>
    </source>
</reference>
<sequence length="2266" mass="243776">METYLLSSTLVNVSSSSACFPGKQLFGSEVSQVVVGSSVGKSTNHDSGTGMMSPNLGGSLTCLNTSFSSCIRERNAVKTFQNKTYTQGSRLNNVTADVTSVTFTLCTFNTMTIALHQNYGGGAAIYLEYAYSSLTVRTCFFHRCTCTGRNDDGGAVYLYCSTISKHAISISDSSFTECSTLYAPSSSNCGGSVIIVNGSSSVISNCFFELSEADYDGAVYAHSEILTLSNSAFIDCSSTDRTGGVFINQVTTLSLSFLRFRGCSSNWVPDGKDVNFYGAASTQITSAMIQSCDSTSGSPNVYFMADSKANSTLIPQISPTLPVKSIDVSFGETDATVRVSTTKSIEGTMNVLLNGSNVPRLVNVVFGDVSTSSNFGKAVVSSGPNGILPRAEYSFHSAAVNGFQVLVGSFIYTASSTLDGWNRTEIVVCGVSLKEGTYSMLVKNGEKTLNITLYRSDSTTLTGAAPLYPSTADGRLEWGTEYEVTKVMWKPEAELTEEEVTLPESITFTTPTEPPRIEGAKYWLNGKKDMVVVELSGRALSSSGQIVVLSGSSGEISSSGGIFNVTSTKCFVNFSIGLSEDSTHVVFGRKYELLSVGSESSSIPVNSGIFIEVPHPPKITSLTPETEVSSSTFTLFVSGSNLPSDKTFTVTVTSGHSFDISFHSPSTGTSTVKIGGTGEVKYNTEYTIESIIRSEDGKDDEHILFVSSTFKTPLGPTLSSISCEFHSTNGNILNLSLSTARMPLEDFTLTLKTTQSPSKTIQIPFSSSTLSNCFLLLEVYTQTDTLKYGTEYSIAEMSSSSVTAVVSAQPFSTPPEPIRITSAECSLGGVQEKSGVVTLMGVKLGGGKAFNVTVRKLEGSTLIGDEIILSGTLSGGSSSTTHSLSVVIFGTTNCPLSFDAKYLITEFKVDGEVSVVDGEVTFSVPAEPARITGAKCWLNGKKDVLIVELRGSALSSSGRTAVISGSSVDVSSMGGLFNVTSTKCFVNFSIGSSESSTHVVFGGHYVLLSVGSGSSSVIVTPGLVIDVYHPPRITSIVVPKEVTTSNFDLSVSGSNLPSGSTFTVTLSSMHTFEISFSSASAGTSTVKIGGSGQLQYNTEYTIQSIILRDDPKDDEHILYSETTFSTPRGPTLLSISCDFNSSNPDSVKVSFSTERMQLADFKLAVEPVDTPTETVELSITSSDLSSGFVVVKVYKQTGTLKYGTTYRVTKMWSGSVVAVLAKRLFSTPSEPIRITSASCSLGGVQEKSALLALSGVKMGGGNLFSVTVQKMVGSDASGEGIVLSGTLSEDSESTSHTHSVVIFGITNPSLSFDSTYLITEFVVKDSVSAVDDDVTFIVPAEPPRIVGIESKELNSDRTKMIVWLEGRALLSRTGKVSLTNGSTSWESLSDVDVVNNTHCTAEFAVGREATSDQLKYGEEYTLKGSWTESSGFHVEDGITIVVPFPPIISKMEFVFSNTLHTGCFVVLTGRDLIVGESLNVTLNDSLSFIATITSDAEAKSSELRIGWPTTLQHNTKYTITSIEAMDEDDGETLFDSPISNTTGSLLDPFVILVDSGSSDSTLFCGDKARPCHSIEDGWKIVKGVEISSLSMSIIHNTTQKEQVRLLSHHEVVMQSGPSTKPELFVSASSSSLSSEMEEEGMVEVVGGRLWIHQVDVILSDSPSLIFIRMIGGHLTIEMCSLVGSKGNQEKSNIDSSTALCEWDTGIIKLEDATTTITSTHMRQLSQGAINMKGGNLNIQGSIFSVNTPTDSFSFPSLRRNIRCSEGGLLEIGSLTGGDGKADNPHLWLSNKDCVLSGEDVNPNAPFFIPTLSSSSTSTLNKTSQAFDLVMKGSTLIPCSLFLEVFEKKKDGSEGKMVRIGLSEDSTNSFNETQIEVSLPVSSMSGFEKGLEWRGRLLYGLNESTTSFVIQKNSVDRAAQTVKENMKWWIPLLVSLVCLLLLIVIVVMICRHRRKQNKQKSKQRITTQELDGEDEARLELEQKMEETIAGNSVDYLIKSHQTVNPNLIHPDPPTISVPVETQEFVEVLGESGEVGIVDWMKADTLFDVLHRPEKKRAIEKKELSRQMTKGLIRVLGEHPRSRIATRFSPHWVLVNNSIIQLRLGTIHENPLEGQRTQNDNKQGDTVGVEGKGSFFEGRLSAVKGGTTEGQRWRAPEASRLTVEKIDVESALVFSLGLVLWEVWTGEVPWKEMDEANACRQNEGGIQPNLKLVLDTSIRELISKCLSFDPKERPSLQDVFDGLGVSDEKVAEQPLNVAKASDAHDILS</sequence>
<organism evidence="3 4">
    <name type="scientific">Blattamonas nauphoetae</name>
    <dbReference type="NCBI Taxonomy" id="2049346"/>
    <lineage>
        <taxon>Eukaryota</taxon>
        <taxon>Metamonada</taxon>
        <taxon>Preaxostyla</taxon>
        <taxon>Oxymonadida</taxon>
        <taxon>Blattamonas</taxon>
    </lineage>
</organism>
<evidence type="ECO:0000259" key="2">
    <source>
        <dbReference type="PROSITE" id="PS50011"/>
    </source>
</evidence>